<sequence>MNARKTLVGILAAAIAFTAIPAQAVELHGYLRTGIGGNEDGGNQVCFLTAPVGYKFRLGNECETYAELEFGQTLYRDRSGVQFDYVGMLHYKTGGLRNAEPLNNNSGGDTAINELALRQNYIIAKNLPFMGGAAVWVGNRYYRRNDLHILDFFYWDASGQGAGIEDVDLAGFAKVAFAVLQNKGGWGLGYDRNDKTAVWRPDLRIYSIPFFFGGNLEVGAELAINSGSPRGADVQKVSPMFTLQHVQPGLLGGFNKLAVQYATGTIAPMTAYPEPQNSDKAERWRIVEQMVVQPNSLFSGMLAFVYEDVSHQYGGDGAFDSFKTWSLGARPVYHVNDYFKLQAEVGYQSFKPKDPPTDEAKLFTASFAPTLSPAPGPGGAFFVRPELRMFVTYANWNTAEAGFLQSWNAVYYSGPNGNGPSRVFGDKKHGVTFGAQLETWF</sequence>
<evidence type="ECO:0000256" key="5">
    <source>
        <dbReference type="ARBA" id="ARBA00022692"/>
    </source>
</evidence>
<proteinExistence type="inferred from homology"/>
<evidence type="ECO:0000256" key="10">
    <source>
        <dbReference type="SAM" id="SignalP"/>
    </source>
</evidence>
<dbReference type="GO" id="GO:0015774">
    <property type="term" value="P:polysaccharide transport"/>
    <property type="evidence" value="ECO:0007669"/>
    <property type="project" value="TreeGrafter"/>
</dbReference>
<dbReference type="Gene3D" id="2.40.170.10">
    <property type="entry name" value="Porin, LamB type"/>
    <property type="match status" value="1"/>
</dbReference>
<dbReference type="KEGG" id="acp:A2cp1_4285"/>
<dbReference type="Pfam" id="PF02264">
    <property type="entry name" value="LamB"/>
    <property type="match status" value="1"/>
</dbReference>
<dbReference type="InterPro" id="IPR050286">
    <property type="entry name" value="G_neg_Bact_CarbUptk_Porin"/>
</dbReference>
<keyword evidence="4" id="KW-1134">Transmembrane beta strand</keyword>
<dbReference type="EMBL" id="CP001359">
    <property type="protein sequence ID" value="ACL67602.1"/>
    <property type="molecule type" value="Genomic_DNA"/>
</dbReference>
<comment type="similarity">
    <text evidence="2">Belongs to the porin LamB (TC 1.B.3) family.</text>
</comment>
<dbReference type="GO" id="GO:0015144">
    <property type="term" value="F:carbohydrate transmembrane transporter activity"/>
    <property type="evidence" value="ECO:0007669"/>
    <property type="project" value="TreeGrafter"/>
</dbReference>
<evidence type="ECO:0000256" key="9">
    <source>
        <dbReference type="ARBA" id="ARBA00023237"/>
    </source>
</evidence>
<keyword evidence="12" id="KW-1185">Reference proteome</keyword>
<evidence type="ECO:0000256" key="3">
    <source>
        <dbReference type="ARBA" id="ARBA00022448"/>
    </source>
</evidence>
<name>B8JBJ4_ANAD2</name>
<dbReference type="AlphaFoldDB" id="B8JBJ4"/>
<dbReference type="PANTHER" id="PTHR38762">
    <property type="entry name" value="CRYPTIC OUTER MEMBRANE PORIN BGLH-RELATED"/>
    <property type="match status" value="1"/>
</dbReference>
<keyword evidence="7" id="KW-0626">Porin</keyword>
<feature type="signal peptide" evidence="10">
    <location>
        <begin position="1"/>
        <end position="24"/>
    </location>
</feature>
<keyword evidence="9" id="KW-0998">Cell outer membrane</keyword>
<keyword evidence="5" id="KW-0812">Transmembrane</keyword>
<dbReference type="Proteomes" id="UP000007089">
    <property type="component" value="Chromosome"/>
</dbReference>
<accession>B8JBJ4</accession>
<dbReference type="InterPro" id="IPR003192">
    <property type="entry name" value="Porin_LamB"/>
</dbReference>
<protein>
    <submittedName>
        <fullName evidence="11">Porin LamB type</fullName>
    </submittedName>
</protein>
<keyword evidence="3" id="KW-0813">Transport</keyword>
<keyword evidence="6" id="KW-0406">Ion transport</keyword>
<dbReference type="InterPro" id="IPR036998">
    <property type="entry name" value="Porin_LamB_sf"/>
</dbReference>
<dbReference type="SUPFAM" id="SSF56935">
    <property type="entry name" value="Porins"/>
    <property type="match status" value="1"/>
</dbReference>
<evidence type="ECO:0000313" key="11">
    <source>
        <dbReference type="EMBL" id="ACL67602.1"/>
    </source>
</evidence>
<evidence type="ECO:0000313" key="12">
    <source>
        <dbReference type="Proteomes" id="UP000007089"/>
    </source>
</evidence>
<keyword evidence="10" id="KW-0732">Signal</keyword>
<dbReference type="GO" id="GO:0006811">
    <property type="term" value="P:monoatomic ion transport"/>
    <property type="evidence" value="ECO:0007669"/>
    <property type="project" value="UniProtKB-KW"/>
</dbReference>
<dbReference type="GO" id="GO:0015288">
    <property type="term" value="F:porin activity"/>
    <property type="evidence" value="ECO:0007669"/>
    <property type="project" value="UniProtKB-KW"/>
</dbReference>
<evidence type="ECO:0000256" key="1">
    <source>
        <dbReference type="ARBA" id="ARBA00004571"/>
    </source>
</evidence>
<organism evidence="11 12">
    <name type="scientific">Anaeromyxobacter dehalogenans (strain ATCC BAA-258 / DSM 21875 / 2CP-1)</name>
    <dbReference type="NCBI Taxonomy" id="455488"/>
    <lineage>
        <taxon>Bacteria</taxon>
        <taxon>Pseudomonadati</taxon>
        <taxon>Myxococcota</taxon>
        <taxon>Myxococcia</taxon>
        <taxon>Myxococcales</taxon>
        <taxon>Cystobacterineae</taxon>
        <taxon>Anaeromyxobacteraceae</taxon>
        <taxon>Anaeromyxobacter</taxon>
    </lineage>
</organism>
<dbReference type="GO" id="GO:0046930">
    <property type="term" value="C:pore complex"/>
    <property type="evidence" value="ECO:0007669"/>
    <property type="project" value="UniProtKB-KW"/>
</dbReference>
<dbReference type="GO" id="GO:0009279">
    <property type="term" value="C:cell outer membrane"/>
    <property type="evidence" value="ECO:0007669"/>
    <property type="project" value="UniProtKB-SubCell"/>
</dbReference>
<feature type="chain" id="PRO_5002875308" evidence="10">
    <location>
        <begin position="25"/>
        <end position="441"/>
    </location>
</feature>
<reference evidence="11" key="1">
    <citation type="submission" date="2009-01" db="EMBL/GenBank/DDBJ databases">
        <title>Complete sequence of Anaeromyxobacter dehalogenans 2CP-1.</title>
        <authorList>
            <consortium name="US DOE Joint Genome Institute"/>
            <person name="Lucas S."/>
            <person name="Copeland A."/>
            <person name="Lapidus A."/>
            <person name="Glavina del Rio T."/>
            <person name="Dalin E."/>
            <person name="Tice H."/>
            <person name="Bruce D."/>
            <person name="Goodwin L."/>
            <person name="Pitluck S."/>
            <person name="Saunders E."/>
            <person name="Brettin T."/>
            <person name="Detter J.C."/>
            <person name="Han C."/>
            <person name="Larimer F."/>
            <person name="Land M."/>
            <person name="Hauser L."/>
            <person name="Kyrpides N."/>
            <person name="Ovchinnikova G."/>
            <person name="Beliaev A.S."/>
            <person name="Richardson P."/>
        </authorList>
    </citation>
    <scope>NUCLEOTIDE SEQUENCE</scope>
    <source>
        <strain evidence="11">2CP-1</strain>
    </source>
</reference>
<evidence type="ECO:0000256" key="8">
    <source>
        <dbReference type="ARBA" id="ARBA00023136"/>
    </source>
</evidence>
<evidence type="ECO:0000256" key="7">
    <source>
        <dbReference type="ARBA" id="ARBA00023114"/>
    </source>
</evidence>
<dbReference type="RefSeq" id="WP_015935305.1">
    <property type="nucleotide sequence ID" value="NC_011891.1"/>
</dbReference>
<evidence type="ECO:0000256" key="2">
    <source>
        <dbReference type="ARBA" id="ARBA00007055"/>
    </source>
</evidence>
<dbReference type="HOGENOM" id="CLU_032473_4_1_7"/>
<dbReference type="PANTHER" id="PTHR38762:SF1">
    <property type="entry name" value="CRYPTIC OUTER MEMBRANE PORIN BGLH-RELATED"/>
    <property type="match status" value="1"/>
</dbReference>
<comment type="subcellular location">
    <subcellularLocation>
        <location evidence="1">Cell outer membrane</location>
        <topology evidence="1">Multi-pass membrane protein</topology>
    </subcellularLocation>
</comment>
<gene>
    <name evidence="11" type="ordered locus">A2cp1_4285</name>
</gene>
<evidence type="ECO:0000256" key="4">
    <source>
        <dbReference type="ARBA" id="ARBA00022452"/>
    </source>
</evidence>
<keyword evidence="8" id="KW-0472">Membrane</keyword>
<evidence type="ECO:0000256" key="6">
    <source>
        <dbReference type="ARBA" id="ARBA00023065"/>
    </source>
</evidence>